<dbReference type="PANTHER" id="PTHR22770:SF13">
    <property type="entry name" value="RING-TYPE DOMAIN-CONTAINING PROTEIN"/>
    <property type="match status" value="1"/>
</dbReference>
<keyword evidence="2" id="KW-0808">Transferase</keyword>
<gene>
    <name evidence="12" type="ORF">QBC34DRAFT_397735</name>
</gene>
<evidence type="ECO:0000313" key="12">
    <source>
        <dbReference type="EMBL" id="KAK4452505.1"/>
    </source>
</evidence>
<dbReference type="GO" id="GO:0004842">
    <property type="term" value="F:ubiquitin-protein transferase activity"/>
    <property type="evidence" value="ECO:0007669"/>
    <property type="project" value="TreeGrafter"/>
</dbReference>
<keyword evidence="5 8" id="KW-0863">Zinc-finger</keyword>
<dbReference type="PROSITE" id="PS50103">
    <property type="entry name" value="ZF_C3H1"/>
    <property type="match status" value="2"/>
</dbReference>
<dbReference type="InterPro" id="IPR013083">
    <property type="entry name" value="Znf_RING/FYVE/PHD"/>
</dbReference>
<dbReference type="SMART" id="SM00647">
    <property type="entry name" value="IBR"/>
    <property type="match status" value="2"/>
</dbReference>
<dbReference type="EMBL" id="MU865923">
    <property type="protein sequence ID" value="KAK4452505.1"/>
    <property type="molecule type" value="Genomic_DNA"/>
</dbReference>
<dbReference type="GO" id="GO:0097039">
    <property type="term" value="P:protein linear polyubiquitination"/>
    <property type="evidence" value="ECO:0007669"/>
    <property type="project" value="TreeGrafter"/>
</dbReference>
<dbReference type="InterPro" id="IPR000571">
    <property type="entry name" value="Znf_CCCH"/>
</dbReference>
<evidence type="ECO:0000256" key="7">
    <source>
        <dbReference type="ARBA" id="ARBA00022833"/>
    </source>
</evidence>
<dbReference type="Gene3D" id="1.20.120.1750">
    <property type="match status" value="1"/>
</dbReference>
<proteinExistence type="predicted"/>
<dbReference type="InterPro" id="IPR002867">
    <property type="entry name" value="IBR_dom"/>
</dbReference>
<feature type="domain" description="C3H1-type" evidence="10">
    <location>
        <begin position="74"/>
        <end position="101"/>
    </location>
</feature>
<evidence type="ECO:0000256" key="1">
    <source>
        <dbReference type="ARBA" id="ARBA00004906"/>
    </source>
</evidence>
<feature type="domain" description="RING-type" evidence="11">
    <location>
        <begin position="630"/>
        <end position="844"/>
    </location>
</feature>
<evidence type="ECO:0000256" key="4">
    <source>
        <dbReference type="ARBA" id="ARBA00022737"/>
    </source>
</evidence>
<feature type="domain" description="C3H1-type" evidence="10">
    <location>
        <begin position="20"/>
        <end position="47"/>
    </location>
</feature>
<dbReference type="Pfam" id="PF14608">
    <property type="entry name" value="zf-CCCH_2"/>
    <property type="match status" value="2"/>
</dbReference>
<comment type="caution">
    <text evidence="12">The sequence shown here is derived from an EMBL/GenBank/DDBJ whole genome shotgun (WGS) entry which is preliminary data.</text>
</comment>
<keyword evidence="4" id="KW-0677">Repeat</keyword>
<dbReference type="SUPFAM" id="SSF57850">
    <property type="entry name" value="RING/U-box"/>
    <property type="match status" value="3"/>
</dbReference>
<dbReference type="CDD" id="cd22585">
    <property type="entry name" value="Rcat_RBR_DEAH12-like"/>
    <property type="match status" value="1"/>
</dbReference>
<evidence type="ECO:0000256" key="8">
    <source>
        <dbReference type="PROSITE-ProRule" id="PRU00723"/>
    </source>
</evidence>
<dbReference type="GO" id="GO:0008270">
    <property type="term" value="F:zinc ion binding"/>
    <property type="evidence" value="ECO:0007669"/>
    <property type="project" value="UniProtKB-KW"/>
</dbReference>
<evidence type="ECO:0000313" key="13">
    <source>
        <dbReference type="Proteomes" id="UP001321760"/>
    </source>
</evidence>
<feature type="region of interest" description="Disordered" evidence="9">
    <location>
        <begin position="46"/>
        <end position="74"/>
    </location>
</feature>
<dbReference type="CDD" id="cd20335">
    <property type="entry name" value="BRcat_RBR"/>
    <property type="match status" value="1"/>
</dbReference>
<dbReference type="SMART" id="SM00356">
    <property type="entry name" value="ZnF_C3H1"/>
    <property type="match status" value="2"/>
</dbReference>
<keyword evidence="7 8" id="KW-0862">Zinc</keyword>
<organism evidence="12 13">
    <name type="scientific">Podospora aff. communis PSN243</name>
    <dbReference type="NCBI Taxonomy" id="3040156"/>
    <lineage>
        <taxon>Eukaryota</taxon>
        <taxon>Fungi</taxon>
        <taxon>Dikarya</taxon>
        <taxon>Ascomycota</taxon>
        <taxon>Pezizomycotina</taxon>
        <taxon>Sordariomycetes</taxon>
        <taxon>Sordariomycetidae</taxon>
        <taxon>Sordariales</taxon>
        <taxon>Podosporaceae</taxon>
        <taxon>Podospora</taxon>
    </lineage>
</organism>
<keyword evidence="3 8" id="KW-0479">Metal-binding</keyword>
<dbReference type="GO" id="GO:0000151">
    <property type="term" value="C:ubiquitin ligase complex"/>
    <property type="evidence" value="ECO:0007669"/>
    <property type="project" value="TreeGrafter"/>
</dbReference>
<feature type="zinc finger region" description="C3H1-type" evidence="8">
    <location>
        <begin position="74"/>
        <end position="101"/>
    </location>
</feature>
<sequence length="849" mass="92768">MDRTLTLPWRPAAARDPNGWQANSSCIFFAQGKCRNGQACSFSHATVSEPTQERPLPSAVEATNRASEPSEGDSRKNVTCRFYSLGACLKGDLCPFSHDSGVEAGEKGDALVHDSAKQADPDDSRDDWVREIGGVVVQYGDGAAVLKASLPSDFSAVRVRMLPPNSTQASVCNDFLRDLGFDVPMDAIRVTPIQNHCDADIRLEDASFAKRLAEAVDPKAVIKVEVVNAPMPKGSNFQRVECRKVNCSWHRPLKMVWLNFRDKRDASAAENGFSSGAYKILDTIVKSHGVKGSVKGPRTSWNPQLWTVVLTEVPVGATKTDVDRPLHPLKRPSHIELGKASFQYDMATANALVKSKLMEIGPLDWWEDAAEKGGKRAKARGRFQEEGVAAKAAAALNGWALPFGNKLRLDAHAIYSARFRVAERIFKVVKPVIDAQTPSWRAKHVFLTAYDASKTNAHRVLRLEGEQKEAVAEVKGALEKIIAGIVVMNADASDALWTPAFAFNGGAFLKLKHIEESLGVAVVRNKRRSCLHLFGSPENCKAAQPLLAAIVNEDKSTTHSIDLTDDQFTWARLGGFADMKKTFGRKISFNSISTPKRILITGSEEDHRLALDKLTTREPPTVTATNAPEDDTTCSICWTDAEDPIQTSCAHTYCTDCFEHFCFSGSTSNTDFTLRCAGASSTCLTPLPLPEIQDHLSSRALEKILHESFTSYIRRRPSTFRYCATPDCETVYRASPTTSPVAFTCPKCLTTTCTACHDAHEGMTCAEHLDHKSGGYAALQKTKAELGIKDCPKCKTSIEKTEGCNHMTCLGCGTHICWKCMGTFKTGDACYAHLTRAHGGAFDAGYGGF</sequence>
<dbReference type="AlphaFoldDB" id="A0AAV9GXS5"/>
<evidence type="ECO:0000259" key="10">
    <source>
        <dbReference type="PROSITE" id="PS50103"/>
    </source>
</evidence>
<keyword evidence="13" id="KW-1185">Reference proteome</keyword>
<dbReference type="InterPro" id="IPR051628">
    <property type="entry name" value="LUBAC_E3_Ligases"/>
</dbReference>
<dbReference type="Proteomes" id="UP001321760">
    <property type="component" value="Unassembled WGS sequence"/>
</dbReference>
<feature type="zinc finger region" description="C3H1-type" evidence="8">
    <location>
        <begin position="20"/>
        <end position="47"/>
    </location>
</feature>
<dbReference type="Pfam" id="PF22191">
    <property type="entry name" value="IBR_1"/>
    <property type="match status" value="1"/>
</dbReference>
<comment type="pathway">
    <text evidence="1">Protein modification; protein ubiquitination.</text>
</comment>
<dbReference type="Pfam" id="PF01485">
    <property type="entry name" value="IBR"/>
    <property type="match status" value="1"/>
</dbReference>
<dbReference type="InterPro" id="IPR044066">
    <property type="entry name" value="TRIAD_supradom"/>
</dbReference>
<dbReference type="PROSITE" id="PS51873">
    <property type="entry name" value="TRIAD"/>
    <property type="match status" value="1"/>
</dbReference>
<name>A0AAV9GXS5_9PEZI</name>
<evidence type="ECO:0000256" key="3">
    <source>
        <dbReference type="ARBA" id="ARBA00022723"/>
    </source>
</evidence>
<evidence type="ECO:0000256" key="9">
    <source>
        <dbReference type="SAM" id="MobiDB-lite"/>
    </source>
</evidence>
<dbReference type="PANTHER" id="PTHR22770">
    <property type="entry name" value="UBIQUITIN CONJUGATING ENZYME 7 INTERACTING PROTEIN-RELATED"/>
    <property type="match status" value="1"/>
</dbReference>
<evidence type="ECO:0000256" key="5">
    <source>
        <dbReference type="ARBA" id="ARBA00022771"/>
    </source>
</evidence>
<reference evidence="12" key="2">
    <citation type="submission" date="2023-05" db="EMBL/GenBank/DDBJ databases">
        <authorList>
            <consortium name="Lawrence Berkeley National Laboratory"/>
            <person name="Steindorff A."/>
            <person name="Hensen N."/>
            <person name="Bonometti L."/>
            <person name="Westerberg I."/>
            <person name="Brannstrom I.O."/>
            <person name="Guillou S."/>
            <person name="Cros-Aarteil S."/>
            <person name="Calhoun S."/>
            <person name="Haridas S."/>
            <person name="Kuo A."/>
            <person name="Mondo S."/>
            <person name="Pangilinan J."/>
            <person name="Riley R."/>
            <person name="Labutti K."/>
            <person name="Andreopoulos B."/>
            <person name="Lipzen A."/>
            <person name="Chen C."/>
            <person name="Yanf M."/>
            <person name="Daum C."/>
            <person name="Ng V."/>
            <person name="Clum A."/>
            <person name="Ohm R."/>
            <person name="Martin F."/>
            <person name="Silar P."/>
            <person name="Natvig D."/>
            <person name="Lalanne C."/>
            <person name="Gautier V."/>
            <person name="Ament-Velasquez S.L."/>
            <person name="Kruys A."/>
            <person name="Hutchinson M.I."/>
            <person name="Powell A.J."/>
            <person name="Barry K."/>
            <person name="Miller A.N."/>
            <person name="Grigoriev I.V."/>
            <person name="Debuchy R."/>
            <person name="Gladieux P."/>
            <person name="Thoren M.H."/>
            <person name="Johannesson H."/>
        </authorList>
    </citation>
    <scope>NUCLEOTIDE SEQUENCE</scope>
    <source>
        <strain evidence="12">PSN243</strain>
    </source>
</reference>
<evidence type="ECO:0000256" key="2">
    <source>
        <dbReference type="ARBA" id="ARBA00022679"/>
    </source>
</evidence>
<dbReference type="Gene3D" id="4.10.1000.10">
    <property type="entry name" value="Zinc finger, CCCH-type"/>
    <property type="match status" value="1"/>
</dbReference>
<dbReference type="GO" id="GO:0043130">
    <property type="term" value="F:ubiquitin binding"/>
    <property type="evidence" value="ECO:0007669"/>
    <property type="project" value="TreeGrafter"/>
</dbReference>
<accession>A0AAV9GXS5</accession>
<evidence type="ECO:0000256" key="6">
    <source>
        <dbReference type="ARBA" id="ARBA00022786"/>
    </source>
</evidence>
<protein>
    <submittedName>
        <fullName evidence="12">Uncharacterized protein</fullName>
    </submittedName>
</protein>
<dbReference type="GO" id="GO:0043161">
    <property type="term" value="P:proteasome-mediated ubiquitin-dependent protein catabolic process"/>
    <property type="evidence" value="ECO:0007669"/>
    <property type="project" value="TreeGrafter"/>
</dbReference>
<evidence type="ECO:0000259" key="11">
    <source>
        <dbReference type="PROSITE" id="PS51873"/>
    </source>
</evidence>
<reference evidence="12" key="1">
    <citation type="journal article" date="2023" name="Mol. Phylogenet. Evol.">
        <title>Genome-scale phylogeny and comparative genomics of the fungal order Sordariales.</title>
        <authorList>
            <person name="Hensen N."/>
            <person name="Bonometti L."/>
            <person name="Westerberg I."/>
            <person name="Brannstrom I.O."/>
            <person name="Guillou S."/>
            <person name="Cros-Aarteil S."/>
            <person name="Calhoun S."/>
            <person name="Haridas S."/>
            <person name="Kuo A."/>
            <person name="Mondo S."/>
            <person name="Pangilinan J."/>
            <person name="Riley R."/>
            <person name="LaButti K."/>
            <person name="Andreopoulos B."/>
            <person name="Lipzen A."/>
            <person name="Chen C."/>
            <person name="Yan M."/>
            <person name="Daum C."/>
            <person name="Ng V."/>
            <person name="Clum A."/>
            <person name="Steindorff A."/>
            <person name="Ohm R.A."/>
            <person name="Martin F."/>
            <person name="Silar P."/>
            <person name="Natvig D.O."/>
            <person name="Lalanne C."/>
            <person name="Gautier V."/>
            <person name="Ament-Velasquez S.L."/>
            <person name="Kruys A."/>
            <person name="Hutchinson M.I."/>
            <person name="Powell A.J."/>
            <person name="Barry K."/>
            <person name="Miller A.N."/>
            <person name="Grigoriev I.V."/>
            <person name="Debuchy R."/>
            <person name="Gladieux P."/>
            <person name="Hiltunen Thoren M."/>
            <person name="Johannesson H."/>
        </authorList>
    </citation>
    <scope>NUCLEOTIDE SEQUENCE</scope>
    <source>
        <strain evidence="12">PSN243</strain>
    </source>
</reference>
<dbReference type="SUPFAM" id="SSF90229">
    <property type="entry name" value="CCCH zinc finger"/>
    <property type="match status" value="1"/>
</dbReference>
<keyword evidence="6" id="KW-0833">Ubl conjugation pathway</keyword>
<dbReference type="Gene3D" id="3.30.40.10">
    <property type="entry name" value="Zinc/RING finger domain, C3HC4 (zinc finger)"/>
    <property type="match status" value="1"/>
</dbReference>
<dbReference type="InterPro" id="IPR036855">
    <property type="entry name" value="Znf_CCCH_sf"/>
</dbReference>